<dbReference type="EMBL" id="OMOR01000001">
    <property type="protein sequence ID" value="SPH21975.1"/>
    <property type="molecule type" value="Genomic_DNA"/>
</dbReference>
<sequence>MPAFDDITIERNGLQILPTVTVNASFTDTLVLDGASASGFFDFTGFDALIEVETVLTGSLVSFDNTFNVVLNSGAIIGENGRISLLGTNTQIVINVGEIDVPVLFGGGEGLIGNIGVMNGDIRMGAGNDTFINHIFDLENTDTYGSVTGPLRMGSGDDLVQNAGSMGRVFLGSGNDLYVAINPIGDDSLDFSAVNASAIIVRGGIGNDEIRGGDANDLFYGDANNDTLRGHDGDDKLVGGNGKDLLQGGNDNDRLMGNDGRDNLQGGNGDDTLNGGTGQDRINGGRGEDRLVGGSGADVFVFRGDSGEDVITDFDTGADVVNLQVVSQGVVGWYGDADVLDFVTYADGNAVLDLSGLYQTFNTFYGAEILSNADGIEITFLNVAPDSLTGDNFWTPQDALPPVEVVELL</sequence>
<dbReference type="InterPro" id="IPR001343">
    <property type="entry name" value="Hemolysn_Ca-bd"/>
</dbReference>
<dbReference type="Pfam" id="PF00353">
    <property type="entry name" value="HemolysinCabind"/>
    <property type="match status" value="3"/>
</dbReference>
<evidence type="ECO:0000256" key="3">
    <source>
        <dbReference type="SAM" id="MobiDB-lite"/>
    </source>
</evidence>
<accession>A0A2R8BG36</accession>
<dbReference type="PROSITE" id="PS00330">
    <property type="entry name" value="HEMOLYSIN_CALCIUM"/>
    <property type="match status" value="3"/>
</dbReference>
<feature type="compositionally biased region" description="Basic and acidic residues" evidence="3">
    <location>
        <begin position="251"/>
        <end position="262"/>
    </location>
</feature>
<dbReference type="InterPro" id="IPR050557">
    <property type="entry name" value="RTX_toxin/Mannuronan_C5-epim"/>
</dbReference>
<evidence type="ECO:0000313" key="5">
    <source>
        <dbReference type="Proteomes" id="UP000244880"/>
    </source>
</evidence>
<dbReference type="RefSeq" id="WP_108828985.1">
    <property type="nucleotide sequence ID" value="NZ_OMOR01000001.1"/>
</dbReference>
<organism evidence="4 5">
    <name type="scientific">Ascidiaceihabitans donghaensis</name>
    <dbReference type="NCBI Taxonomy" id="1510460"/>
    <lineage>
        <taxon>Bacteria</taxon>
        <taxon>Pseudomonadati</taxon>
        <taxon>Pseudomonadota</taxon>
        <taxon>Alphaproteobacteria</taxon>
        <taxon>Rhodobacterales</taxon>
        <taxon>Paracoccaceae</taxon>
        <taxon>Ascidiaceihabitans</taxon>
    </lineage>
</organism>
<dbReference type="Gene3D" id="2.150.10.10">
    <property type="entry name" value="Serralysin-like metalloprotease, C-terminal"/>
    <property type="match status" value="2"/>
</dbReference>
<dbReference type="Proteomes" id="UP000244880">
    <property type="component" value="Unassembled WGS sequence"/>
</dbReference>
<dbReference type="OrthoDB" id="9809583at2"/>
<protein>
    <submittedName>
        <fullName evidence="4">Leukotoxin</fullName>
    </submittedName>
</protein>
<evidence type="ECO:0000256" key="1">
    <source>
        <dbReference type="ARBA" id="ARBA00004613"/>
    </source>
</evidence>
<feature type="region of interest" description="Disordered" evidence="3">
    <location>
        <begin position="231"/>
        <end position="288"/>
    </location>
</feature>
<dbReference type="AlphaFoldDB" id="A0A2R8BG36"/>
<dbReference type="PRINTS" id="PR00313">
    <property type="entry name" value="CABNDNGRPT"/>
</dbReference>
<keyword evidence="2" id="KW-0964">Secreted</keyword>
<dbReference type="GO" id="GO:0005509">
    <property type="term" value="F:calcium ion binding"/>
    <property type="evidence" value="ECO:0007669"/>
    <property type="project" value="InterPro"/>
</dbReference>
<evidence type="ECO:0000256" key="2">
    <source>
        <dbReference type="ARBA" id="ARBA00022525"/>
    </source>
</evidence>
<proteinExistence type="predicted"/>
<dbReference type="SUPFAM" id="SSF51120">
    <property type="entry name" value="beta-Roll"/>
    <property type="match status" value="2"/>
</dbReference>
<dbReference type="PANTHER" id="PTHR38340">
    <property type="entry name" value="S-LAYER PROTEIN"/>
    <property type="match status" value="1"/>
</dbReference>
<dbReference type="GO" id="GO:0005576">
    <property type="term" value="C:extracellular region"/>
    <property type="evidence" value="ECO:0007669"/>
    <property type="project" value="UniProtKB-SubCell"/>
</dbReference>
<dbReference type="InterPro" id="IPR018511">
    <property type="entry name" value="Hemolysin-typ_Ca-bd_CS"/>
</dbReference>
<evidence type="ECO:0000313" key="4">
    <source>
        <dbReference type="EMBL" id="SPH21975.1"/>
    </source>
</evidence>
<keyword evidence="5" id="KW-1185">Reference proteome</keyword>
<comment type="subcellular location">
    <subcellularLocation>
        <location evidence="1">Secreted</location>
    </subcellularLocation>
</comment>
<name>A0A2R8BG36_9RHOB</name>
<reference evidence="4 5" key="1">
    <citation type="submission" date="2018-03" db="EMBL/GenBank/DDBJ databases">
        <authorList>
            <person name="Keele B.F."/>
        </authorList>
    </citation>
    <scope>NUCLEOTIDE SEQUENCE [LARGE SCALE GENOMIC DNA]</scope>
    <source>
        <strain evidence="4 5">CECT 8599</strain>
    </source>
</reference>
<dbReference type="InterPro" id="IPR011049">
    <property type="entry name" value="Serralysin-like_metalloprot_C"/>
</dbReference>
<dbReference type="PANTHER" id="PTHR38340:SF1">
    <property type="entry name" value="S-LAYER PROTEIN"/>
    <property type="match status" value="1"/>
</dbReference>
<gene>
    <name evidence="4" type="primary">ltxA_10</name>
    <name evidence="4" type="ORF">ASD8599_02722</name>
</gene>